<keyword evidence="1" id="KW-1133">Transmembrane helix</keyword>
<comment type="caution">
    <text evidence="2">The sequence shown here is derived from an EMBL/GenBank/DDBJ whole genome shotgun (WGS) entry which is preliminary data.</text>
</comment>
<keyword evidence="1" id="KW-0812">Transmembrane</keyword>
<feature type="transmembrane region" description="Helical" evidence="1">
    <location>
        <begin position="18"/>
        <end position="40"/>
    </location>
</feature>
<sequence length="111" mass="12875">MEFFVVVPPLFETDNLSFIYIICAFCHYSQLFQVVFVYIVRSKLQSLNLKNQPELGSFPDVSFSELYNLVSGARYVSDDPFIAEFDQSFANRSFAYTKLLGKDAFLEEFLH</sequence>
<protein>
    <submittedName>
        <fullName evidence="2">Uncharacterized protein</fullName>
    </submittedName>
</protein>
<keyword evidence="1" id="KW-0472">Membrane</keyword>
<evidence type="ECO:0000313" key="2">
    <source>
        <dbReference type="EMBL" id="POR03555.1"/>
    </source>
</evidence>
<dbReference type="AlphaFoldDB" id="A0A2S4JVK1"/>
<reference evidence="3" key="1">
    <citation type="submission" date="2015-12" db="EMBL/GenBank/DDBJ databases">
        <authorList>
            <person name="Lodha T.D."/>
            <person name="Chintalapati S."/>
            <person name="Chintalapati V.R."/>
            <person name="Sravanthi T."/>
        </authorList>
    </citation>
    <scope>NUCLEOTIDE SEQUENCE [LARGE SCALE GENOMIC DNA]</scope>
    <source>
        <strain evidence="3">JC133</strain>
    </source>
</reference>
<dbReference type="EMBL" id="LPWH01000053">
    <property type="protein sequence ID" value="POR03555.1"/>
    <property type="molecule type" value="Genomic_DNA"/>
</dbReference>
<accession>A0A2S4JVK1</accession>
<proteinExistence type="predicted"/>
<evidence type="ECO:0000313" key="3">
    <source>
        <dbReference type="Proteomes" id="UP000237350"/>
    </source>
</evidence>
<evidence type="ECO:0000256" key="1">
    <source>
        <dbReference type="SAM" id="Phobius"/>
    </source>
</evidence>
<keyword evidence="3" id="KW-1185">Reference proteome</keyword>
<dbReference type="Proteomes" id="UP000237350">
    <property type="component" value="Unassembled WGS sequence"/>
</dbReference>
<name>A0A2S4JVK1_9SPIO</name>
<gene>
    <name evidence="2" type="ORF">AU468_05175</name>
</gene>
<organism evidence="2 3">
    <name type="scientific">Alkalispirochaeta sphaeroplastigenens</name>
    <dbReference type="NCBI Taxonomy" id="1187066"/>
    <lineage>
        <taxon>Bacteria</taxon>
        <taxon>Pseudomonadati</taxon>
        <taxon>Spirochaetota</taxon>
        <taxon>Spirochaetia</taxon>
        <taxon>Spirochaetales</taxon>
        <taxon>Spirochaetaceae</taxon>
        <taxon>Alkalispirochaeta</taxon>
    </lineage>
</organism>